<proteinExistence type="predicted"/>
<protein>
    <submittedName>
        <fullName evidence="1">Uncharacterized protein</fullName>
    </submittedName>
</protein>
<reference evidence="1" key="1">
    <citation type="submission" date="2020-08" db="EMBL/GenBank/DDBJ databases">
        <title>Multicomponent nature underlies the extraordinary mechanical properties of spider dragline silk.</title>
        <authorList>
            <person name="Kono N."/>
            <person name="Nakamura H."/>
            <person name="Mori M."/>
            <person name="Yoshida Y."/>
            <person name="Ohtoshi R."/>
            <person name="Malay A.D."/>
            <person name="Moran D.A.P."/>
            <person name="Tomita M."/>
            <person name="Numata K."/>
            <person name="Arakawa K."/>
        </authorList>
    </citation>
    <scope>NUCLEOTIDE SEQUENCE</scope>
</reference>
<dbReference type="Proteomes" id="UP000886998">
    <property type="component" value="Unassembled WGS sequence"/>
</dbReference>
<organism evidence="1 2">
    <name type="scientific">Trichonephila inaurata madagascariensis</name>
    <dbReference type="NCBI Taxonomy" id="2747483"/>
    <lineage>
        <taxon>Eukaryota</taxon>
        <taxon>Metazoa</taxon>
        <taxon>Ecdysozoa</taxon>
        <taxon>Arthropoda</taxon>
        <taxon>Chelicerata</taxon>
        <taxon>Arachnida</taxon>
        <taxon>Araneae</taxon>
        <taxon>Araneomorphae</taxon>
        <taxon>Entelegynae</taxon>
        <taxon>Araneoidea</taxon>
        <taxon>Nephilidae</taxon>
        <taxon>Trichonephila</taxon>
        <taxon>Trichonephila inaurata</taxon>
    </lineage>
</organism>
<dbReference type="EMBL" id="BMAV01014025">
    <property type="protein sequence ID" value="GFY62048.1"/>
    <property type="molecule type" value="Genomic_DNA"/>
</dbReference>
<comment type="caution">
    <text evidence="1">The sequence shown here is derived from an EMBL/GenBank/DDBJ whole genome shotgun (WGS) entry which is preliminary data.</text>
</comment>
<accession>A0A8X6XXY6</accession>
<sequence length="119" mass="13597">MGCPCFENGTTRPSFTAVIELSVSRATFRHPPYKEMELSASQETPNSHLKKTPFAFCKSIDGLNETGMAIFERKRSLTSITYVPFKKVGCFSRSNKSFKLFGKIFDRNCKVYVSEMRFK</sequence>
<evidence type="ECO:0000313" key="1">
    <source>
        <dbReference type="EMBL" id="GFY62048.1"/>
    </source>
</evidence>
<keyword evidence="2" id="KW-1185">Reference proteome</keyword>
<gene>
    <name evidence="1" type="ORF">TNIN_309161</name>
</gene>
<evidence type="ECO:0000313" key="2">
    <source>
        <dbReference type="Proteomes" id="UP000886998"/>
    </source>
</evidence>
<dbReference type="AlphaFoldDB" id="A0A8X6XXY6"/>
<name>A0A8X6XXY6_9ARAC</name>